<reference evidence="2" key="2">
    <citation type="submission" date="2015-01" db="EMBL/GenBank/DDBJ databases">
        <title>Evolutionary Origins and Diversification of the Mycorrhizal Mutualists.</title>
        <authorList>
            <consortium name="DOE Joint Genome Institute"/>
            <consortium name="Mycorrhizal Genomics Consortium"/>
            <person name="Kohler A."/>
            <person name="Kuo A."/>
            <person name="Nagy L.G."/>
            <person name="Floudas D."/>
            <person name="Copeland A."/>
            <person name="Barry K.W."/>
            <person name="Cichocki N."/>
            <person name="Veneault-Fourrey C."/>
            <person name="LaButti K."/>
            <person name="Lindquist E.A."/>
            <person name="Lipzen A."/>
            <person name="Lundell T."/>
            <person name="Morin E."/>
            <person name="Murat C."/>
            <person name="Riley R."/>
            <person name="Ohm R."/>
            <person name="Sun H."/>
            <person name="Tunlid A."/>
            <person name="Henrissat B."/>
            <person name="Grigoriev I.V."/>
            <person name="Hibbett D.S."/>
            <person name="Martin F."/>
        </authorList>
    </citation>
    <scope>NUCLEOTIDE SEQUENCE [LARGE SCALE GENOMIC DNA]</scope>
    <source>
        <strain evidence="2">LaAM-08-1</strain>
    </source>
</reference>
<evidence type="ECO:0000313" key="1">
    <source>
        <dbReference type="EMBL" id="KIJ99781.1"/>
    </source>
</evidence>
<name>A0A0C9XQ57_9AGAR</name>
<gene>
    <name evidence="1" type="ORF">K443DRAFT_101598</name>
</gene>
<keyword evidence="2" id="KW-1185">Reference proteome</keyword>
<dbReference type="AlphaFoldDB" id="A0A0C9XQ57"/>
<sequence length="90" mass="10491">MPGQFQEYVPRLRPLPPFLPTYKTCERLQNLSAQEVTIFKPDKKLKWLPHLETVRLELQLDVRTVEADVPPLEAAFTELFLKKGELAFLL</sequence>
<accession>A0A0C9XQ57</accession>
<proteinExistence type="predicted"/>
<dbReference type="EMBL" id="KN838639">
    <property type="protein sequence ID" value="KIJ99781.1"/>
    <property type="molecule type" value="Genomic_DNA"/>
</dbReference>
<dbReference type="STRING" id="1095629.A0A0C9XQ57"/>
<evidence type="ECO:0000313" key="2">
    <source>
        <dbReference type="Proteomes" id="UP000054477"/>
    </source>
</evidence>
<dbReference type="InterPro" id="IPR036317">
    <property type="entry name" value="Cullin_homology_sf"/>
</dbReference>
<organism evidence="1 2">
    <name type="scientific">Laccaria amethystina LaAM-08-1</name>
    <dbReference type="NCBI Taxonomy" id="1095629"/>
    <lineage>
        <taxon>Eukaryota</taxon>
        <taxon>Fungi</taxon>
        <taxon>Dikarya</taxon>
        <taxon>Basidiomycota</taxon>
        <taxon>Agaricomycotina</taxon>
        <taxon>Agaricomycetes</taxon>
        <taxon>Agaricomycetidae</taxon>
        <taxon>Agaricales</taxon>
        <taxon>Agaricineae</taxon>
        <taxon>Hydnangiaceae</taxon>
        <taxon>Laccaria</taxon>
    </lineage>
</organism>
<dbReference type="OrthoDB" id="5581181at2759"/>
<reference evidence="1 2" key="1">
    <citation type="submission" date="2014-04" db="EMBL/GenBank/DDBJ databases">
        <authorList>
            <consortium name="DOE Joint Genome Institute"/>
            <person name="Kuo A."/>
            <person name="Kohler A."/>
            <person name="Nagy L.G."/>
            <person name="Floudas D."/>
            <person name="Copeland A."/>
            <person name="Barry K.W."/>
            <person name="Cichocki N."/>
            <person name="Veneault-Fourrey C."/>
            <person name="LaButti K."/>
            <person name="Lindquist E.A."/>
            <person name="Lipzen A."/>
            <person name="Lundell T."/>
            <person name="Morin E."/>
            <person name="Murat C."/>
            <person name="Sun H."/>
            <person name="Tunlid A."/>
            <person name="Henrissat B."/>
            <person name="Grigoriev I.V."/>
            <person name="Hibbett D.S."/>
            <person name="Martin F."/>
            <person name="Nordberg H.P."/>
            <person name="Cantor M.N."/>
            <person name="Hua S.X."/>
        </authorList>
    </citation>
    <scope>NUCLEOTIDE SEQUENCE [LARGE SCALE GENOMIC DNA]</scope>
    <source>
        <strain evidence="1 2">LaAM-08-1</strain>
    </source>
</reference>
<dbReference type="Proteomes" id="UP000054477">
    <property type="component" value="Unassembled WGS sequence"/>
</dbReference>
<dbReference type="HOGENOM" id="CLU_2441180_0_0_1"/>
<dbReference type="SUPFAM" id="SSF75632">
    <property type="entry name" value="Cullin homology domain"/>
    <property type="match status" value="1"/>
</dbReference>
<protein>
    <submittedName>
        <fullName evidence="1">Uncharacterized protein</fullName>
    </submittedName>
</protein>